<keyword evidence="2" id="KW-1185">Reference proteome</keyword>
<reference evidence="1" key="2">
    <citation type="journal article" date="2022" name="New Phytol.">
        <title>Evolutionary transition to the ectomycorrhizal habit in the genomes of a hyperdiverse lineage of mushroom-forming fungi.</title>
        <authorList>
            <person name="Looney B."/>
            <person name="Miyauchi S."/>
            <person name="Morin E."/>
            <person name="Drula E."/>
            <person name="Courty P.E."/>
            <person name="Kohler A."/>
            <person name="Kuo A."/>
            <person name="LaButti K."/>
            <person name="Pangilinan J."/>
            <person name="Lipzen A."/>
            <person name="Riley R."/>
            <person name="Andreopoulos W."/>
            <person name="He G."/>
            <person name="Johnson J."/>
            <person name="Nolan M."/>
            <person name="Tritt A."/>
            <person name="Barry K.W."/>
            <person name="Grigoriev I.V."/>
            <person name="Nagy L.G."/>
            <person name="Hibbett D."/>
            <person name="Henrissat B."/>
            <person name="Matheny P.B."/>
            <person name="Labbe J."/>
            <person name="Martin F.M."/>
        </authorList>
    </citation>
    <scope>NUCLEOTIDE SEQUENCE</scope>
    <source>
        <strain evidence="1">EC-137</strain>
    </source>
</reference>
<gene>
    <name evidence="1" type="ORF">K488DRAFT_30670</name>
</gene>
<organism evidence="1 2">
    <name type="scientific">Vararia minispora EC-137</name>
    <dbReference type="NCBI Taxonomy" id="1314806"/>
    <lineage>
        <taxon>Eukaryota</taxon>
        <taxon>Fungi</taxon>
        <taxon>Dikarya</taxon>
        <taxon>Basidiomycota</taxon>
        <taxon>Agaricomycotina</taxon>
        <taxon>Agaricomycetes</taxon>
        <taxon>Russulales</taxon>
        <taxon>Lachnocladiaceae</taxon>
        <taxon>Vararia</taxon>
    </lineage>
</organism>
<dbReference type="EMBL" id="MU273581">
    <property type="protein sequence ID" value="KAI0031421.1"/>
    <property type="molecule type" value="Genomic_DNA"/>
</dbReference>
<protein>
    <submittedName>
        <fullName evidence="1">Vta1 like-domain-containing protein</fullName>
    </submittedName>
</protein>
<accession>A0ACB8QHX5</accession>
<evidence type="ECO:0000313" key="1">
    <source>
        <dbReference type="EMBL" id="KAI0031421.1"/>
    </source>
</evidence>
<reference evidence="1" key="1">
    <citation type="submission" date="2021-02" db="EMBL/GenBank/DDBJ databases">
        <authorList>
            <consortium name="DOE Joint Genome Institute"/>
            <person name="Ahrendt S."/>
            <person name="Looney B.P."/>
            <person name="Miyauchi S."/>
            <person name="Morin E."/>
            <person name="Drula E."/>
            <person name="Courty P.E."/>
            <person name="Chicoki N."/>
            <person name="Fauchery L."/>
            <person name="Kohler A."/>
            <person name="Kuo A."/>
            <person name="Labutti K."/>
            <person name="Pangilinan J."/>
            <person name="Lipzen A."/>
            <person name="Riley R."/>
            <person name="Andreopoulos W."/>
            <person name="He G."/>
            <person name="Johnson J."/>
            <person name="Barry K.W."/>
            <person name="Grigoriev I.V."/>
            <person name="Nagy L."/>
            <person name="Hibbett D."/>
            <person name="Henrissat B."/>
            <person name="Matheny P.B."/>
            <person name="Labbe J."/>
            <person name="Martin F."/>
        </authorList>
    </citation>
    <scope>NUCLEOTIDE SEQUENCE</scope>
    <source>
        <strain evidence="1">EC-137</strain>
    </source>
</reference>
<feature type="non-terminal residue" evidence="1">
    <location>
        <position position="172"/>
    </location>
</feature>
<comment type="caution">
    <text evidence="1">The sequence shown here is derived from an EMBL/GenBank/DDBJ whole genome shotgun (WGS) entry which is preliminary data.</text>
</comment>
<evidence type="ECO:0000313" key="2">
    <source>
        <dbReference type="Proteomes" id="UP000814128"/>
    </source>
</evidence>
<dbReference type="Proteomes" id="UP000814128">
    <property type="component" value="Unassembled WGS sequence"/>
</dbReference>
<name>A0ACB8QHX5_9AGAM</name>
<sequence length="172" mass="18846">MASQSFLGLPPIPTELKSITSFIQRADELKTQDPVVAYWCAYYAAQQGIALKAPSPANRKFLSELLTVLESLRSTIGPSDAVNVDSTSCNYVEDFALRVFNVADNEDRAGKATRNTAKKFLAAATFLEVLQIFEDKGSWESHTAKVRYAKWKAADIAKAFREGRTPNPGPAG</sequence>
<proteinExistence type="predicted"/>